<sequence length="337" mass="37250">MASSIPSTALKPGVHPLTDGPRTTQSMKDDVLHGLSQTPKQLPAKYLYDERGSSLFDDICTLEAYYPTRTEVQILDTHANDMAAHAGSKAALIEYGSGTSQKTHRLLKALHDPAAYVPIDIAREHLLAASERIAEAFPALPVFPVWADYTATVPMPVPAEAYTRAVAFYPGSTIGNFLPEQAIAFLQQVRTRVGASGGLLIGADLKKDPNRLRHAYNDPQGVTAAFNKNLLIRLNRELDGDFAIDQFAHEARWVPEHNRIEMHLVSQTEQTVQVAGRSFAFESGESICTEYSHKYTLEGFEALLARANWQIRATWTDPDRLFSVHYAEPTTMDVADS</sequence>
<reference evidence="5 6" key="1">
    <citation type="submission" date="2017-10" db="EMBL/GenBank/DDBJ databases">
        <title>Draft genome of Longimonas halophila.</title>
        <authorList>
            <person name="Goh K.M."/>
            <person name="Shamsir M.S."/>
            <person name="Lim S.W."/>
        </authorList>
    </citation>
    <scope>NUCLEOTIDE SEQUENCE [LARGE SCALE GENOMIC DNA]</scope>
    <source>
        <strain evidence="5 6">KCTC 42399</strain>
    </source>
</reference>
<dbReference type="PANTHER" id="PTHR43397">
    <property type="entry name" value="ERGOTHIONEINE BIOSYNTHESIS PROTEIN 1"/>
    <property type="match status" value="1"/>
</dbReference>
<dbReference type="PIRSF" id="PIRSF018005">
    <property type="entry name" value="UCP018005"/>
    <property type="match status" value="1"/>
</dbReference>
<dbReference type="GO" id="GO:0032259">
    <property type="term" value="P:methylation"/>
    <property type="evidence" value="ECO:0007669"/>
    <property type="project" value="UniProtKB-KW"/>
</dbReference>
<dbReference type="OrthoDB" id="5289726at2"/>
<dbReference type="InterPro" id="IPR051128">
    <property type="entry name" value="EgtD_Methyltrsf_superfamily"/>
</dbReference>
<feature type="domain" description="Histidine-specific methyltransferase SAM-dependent" evidence="4">
    <location>
        <begin position="27"/>
        <end position="328"/>
    </location>
</feature>
<evidence type="ECO:0000313" key="6">
    <source>
        <dbReference type="Proteomes" id="UP000221024"/>
    </source>
</evidence>
<name>A0A2H3P139_9BACT</name>
<dbReference type="AlphaFoldDB" id="A0A2H3P139"/>
<dbReference type="InterPro" id="IPR029063">
    <property type="entry name" value="SAM-dependent_MTases_sf"/>
</dbReference>
<evidence type="ECO:0000259" key="4">
    <source>
        <dbReference type="Pfam" id="PF10017"/>
    </source>
</evidence>
<dbReference type="Pfam" id="PF10017">
    <property type="entry name" value="Methyltransf_33"/>
    <property type="match status" value="1"/>
</dbReference>
<comment type="caution">
    <text evidence="5">The sequence shown here is derived from an EMBL/GenBank/DDBJ whole genome shotgun (WGS) entry which is preliminary data.</text>
</comment>
<dbReference type="EMBL" id="PDEP01000001">
    <property type="protein sequence ID" value="PEN09290.1"/>
    <property type="molecule type" value="Genomic_DNA"/>
</dbReference>
<keyword evidence="1 5" id="KW-0489">Methyltransferase</keyword>
<keyword evidence="2 5" id="KW-0808">Transferase</keyword>
<dbReference type="PANTHER" id="PTHR43397:SF1">
    <property type="entry name" value="ERGOTHIONEINE BIOSYNTHESIS PROTEIN 1"/>
    <property type="match status" value="1"/>
</dbReference>
<dbReference type="SUPFAM" id="SSF53335">
    <property type="entry name" value="S-adenosyl-L-methionine-dependent methyltransferases"/>
    <property type="match status" value="1"/>
</dbReference>
<keyword evidence="6" id="KW-1185">Reference proteome</keyword>
<dbReference type="Proteomes" id="UP000221024">
    <property type="component" value="Unassembled WGS sequence"/>
</dbReference>
<gene>
    <name evidence="5" type="primary">egtD</name>
    <name evidence="5" type="ORF">CRI93_00745</name>
</gene>
<dbReference type="GO" id="GO:0008168">
    <property type="term" value="F:methyltransferase activity"/>
    <property type="evidence" value="ECO:0007669"/>
    <property type="project" value="UniProtKB-KW"/>
</dbReference>
<organism evidence="5 6">
    <name type="scientific">Longimonas halophila</name>
    <dbReference type="NCBI Taxonomy" id="1469170"/>
    <lineage>
        <taxon>Bacteria</taxon>
        <taxon>Pseudomonadati</taxon>
        <taxon>Rhodothermota</taxon>
        <taxon>Rhodothermia</taxon>
        <taxon>Rhodothermales</taxon>
        <taxon>Salisaetaceae</taxon>
        <taxon>Longimonas</taxon>
    </lineage>
</organism>
<evidence type="ECO:0000313" key="5">
    <source>
        <dbReference type="EMBL" id="PEN09290.1"/>
    </source>
</evidence>
<evidence type="ECO:0000256" key="2">
    <source>
        <dbReference type="ARBA" id="ARBA00022679"/>
    </source>
</evidence>
<dbReference type="InterPro" id="IPR017804">
    <property type="entry name" value="MeTrfase_EgtD-like"/>
</dbReference>
<dbReference type="RefSeq" id="WP_098060689.1">
    <property type="nucleotide sequence ID" value="NZ_PDEP01000001.1"/>
</dbReference>
<dbReference type="InterPro" id="IPR019257">
    <property type="entry name" value="MeTrfase_dom"/>
</dbReference>
<evidence type="ECO:0000256" key="3">
    <source>
        <dbReference type="SAM" id="MobiDB-lite"/>
    </source>
</evidence>
<dbReference type="Gene3D" id="3.40.50.150">
    <property type="entry name" value="Vaccinia Virus protein VP39"/>
    <property type="match status" value="1"/>
</dbReference>
<feature type="region of interest" description="Disordered" evidence="3">
    <location>
        <begin position="1"/>
        <end position="27"/>
    </location>
</feature>
<protein>
    <submittedName>
        <fullName evidence="5">L-histidine N(Alpha)-methyltransferase</fullName>
    </submittedName>
</protein>
<evidence type="ECO:0000256" key="1">
    <source>
        <dbReference type="ARBA" id="ARBA00022603"/>
    </source>
</evidence>
<accession>A0A2H3P139</accession>
<dbReference type="InterPro" id="IPR035094">
    <property type="entry name" value="EgtD"/>
</dbReference>
<proteinExistence type="predicted"/>
<dbReference type="NCBIfam" id="TIGR03438">
    <property type="entry name" value="egtD_ergothio"/>
    <property type="match status" value="1"/>
</dbReference>